<evidence type="ECO:0000313" key="4">
    <source>
        <dbReference type="EMBL" id="TVU09801.1"/>
    </source>
</evidence>
<feature type="compositionally biased region" description="Polar residues" evidence="2">
    <location>
        <begin position="395"/>
        <end position="404"/>
    </location>
</feature>
<dbReference type="PANTHER" id="PTHR31471:SF13">
    <property type="entry name" value="REMORIN FAMILY PROTEIN"/>
    <property type="match status" value="1"/>
</dbReference>
<dbReference type="Pfam" id="PF03763">
    <property type="entry name" value="Remorin_C"/>
    <property type="match status" value="1"/>
</dbReference>
<feature type="region of interest" description="Disordered" evidence="2">
    <location>
        <begin position="280"/>
        <end position="307"/>
    </location>
</feature>
<feature type="compositionally biased region" description="Gly residues" evidence="2">
    <location>
        <begin position="1"/>
        <end position="14"/>
    </location>
</feature>
<dbReference type="Gramene" id="TVU09801">
    <property type="protein sequence ID" value="TVU09801"/>
    <property type="gene ID" value="EJB05_43297"/>
</dbReference>
<dbReference type="EMBL" id="RWGY01000039">
    <property type="protein sequence ID" value="TVU09801.1"/>
    <property type="molecule type" value="Genomic_DNA"/>
</dbReference>
<feature type="compositionally biased region" description="Basic residues" evidence="2">
    <location>
        <begin position="31"/>
        <end position="41"/>
    </location>
</feature>
<dbReference type="AlphaFoldDB" id="A0A5J9TGN1"/>
<dbReference type="OrthoDB" id="648416at2759"/>
<accession>A0A5J9TGN1</accession>
<evidence type="ECO:0000256" key="1">
    <source>
        <dbReference type="ARBA" id="ARBA00005711"/>
    </source>
</evidence>
<feature type="compositionally biased region" description="Polar residues" evidence="2">
    <location>
        <begin position="429"/>
        <end position="445"/>
    </location>
</feature>
<reference evidence="4 5" key="1">
    <citation type="journal article" date="2019" name="Sci. Rep.">
        <title>A high-quality genome of Eragrostis curvula grass provides insights into Poaceae evolution and supports new strategies to enhance forage quality.</title>
        <authorList>
            <person name="Carballo J."/>
            <person name="Santos B.A.C.M."/>
            <person name="Zappacosta D."/>
            <person name="Garbus I."/>
            <person name="Selva J.P."/>
            <person name="Gallo C.A."/>
            <person name="Diaz A."/>
            <person name="Albertini E."/>
            <person name="Caccamo M."/>
            <person name="Echenique V."/>
        </authorList>
    </citation>
    <scope>NUCLEOTIDE SEQUENCE [LARGE SCALE GENOMIC DNA]</scope>
    <source>
        <strain evidence="5">cv. Victoria</strain>
        <tissue evidence="4">Leaf</tissue>
    </source>
</reference>
<proteinExistence type="inferred from homology"/>
<feature type="region of interest" description="Disordered" evidence="2">
    <location>
        <begin position="393"/>
        <end position="459"/>
    </location>
</feature>
<dbReference type="InterPro" id="IPR005516">
    <property type="entry name" value="Remorin_C"/>
</dbReference>
<feature type="region of interest" description="Disordered" evidence="2">
    <location>
        <begin position="232"/>
        <end position="253"/>
    </location>
</feature>
<feature type="region of interest" description="Disordered" evidence="2">
    <location>
        <begin position="1"/>
        <end position="61"/>
    </location>
</feature>
<organism evidence="4 5">
    <name type="scientific">Eragrostis curvula</name>
    <name type="common">weeping love grass</name>
    <dbReference type="NCBI Taxonomy" id="38414"/>
    <lineage>
        <taxon>Eukaryota</taxon>
        <taxon>Viridiplantae</taxon>
        <taxon>Streptophyta</taxon>
        <taxon>Embryophyta</taxon>
        <taxon>Tracheophyta</taxon>
        <taxon>Spermatophyta</taxon>
        <taxon>Magnoliopsida</taxon>
        <taxon>Liliopsida</taxon>
        <taxon>Poales</taxon>
        <taxon>Poaceae</taxon>
        <taxon>PACMAD clade</taxon>
        <taxon>Chloridoideae</taxon>
        <taxon>Eragrostideae</taxon>
        <taxon>Eragrostidinae</taxon>
        <taxon>Eragrostis</taxon>
    </lineage>
</organism>
<gene>
    <name evidence="4" type="ORF">EJB05_43297</name>
</gene>
<evidence type="ECO:0000313" key="5">
    <source>
        <dbReference type="Proteomes" id="UP000324897"/>
    </source>
</evidence>
<feature type="domain" description="Remorin C-terminal" evidence="3">
    <location>
        <begin position="508"/>
        <end position="611"/>
    </location>
</feature>
<comment type="similarity">
    <text evidence="1">Belongs to the remorin family.</text>
</comment>
<protein>
    <recommendedName>
        <fullName evidence="3">Remorin C-terminal domain-containing protein</fullName>
    </recommendedName>
</protein>
<sequence>MRGGGVDFGPGFRGVMGEEEEEVVSAPERTMRRRRRRRRRRRGEEADDGYSPSSTGGGGSSCCGSFDCDSLNLSGYDDGWLQPLAGFVRPDGDPDTDLETDGLATSSSNVYTERPDEEVLCGVKEEEWARVQEPAKNPAGLATPECQNHRYRPETARLLGRKGSKQRPASLDFGSPGFNGASFSPSFVVGGVGLMNKGFLSSRIRSDVFHSPGTPNYPRHRTSVLGCQKGWSSERVPLPSKGNRRYPGSSMAFPYSNGRTLPSKWEDAERWIFSPNSSDALGRTSAAHARRPKSKSGPLGPPGRLGGQYSSVSSSLTLLDSGRVGPFTANSPFVAGVLIPEHVCGGKSTNGTYPSRVAADEISVGSGGRFRPANCGSNAIRSTRVRRRLDIAAESSASLPSTQESIRDQQVDTTEDSGTTVGPIISTKDAATQTSPELSRSSSPNTRPPFTRSLSTQQVKESEACFSDIEIRDVQMDDRVTLTRWSKKVVTRSSNKNSMNIIDWKEKTVESKSSSWDFTEAKCISKVEIEDANVTAWDNLQKAKAEAAIQKLVMKLEKKRSSSLDKIFNTLRSAQRKTQVMRDCDAATISQDEKVSRKTKKTSQLSKNGQIRIRTRGIHSYVNINSLVKL</sequence>
<dbReference type="PANTHER" id="PTHR31471">
    <property type="entry name" value="OS02G0116800 PROTEIN"/>
    <property type="match status" value="1"/>
</dbReference>
<name>A0A5J9TGN1_9POAL</name>
<feature type="region of interest" description="Disordered" evidence="2">
    <location>
        <begin position="87"/>
        <end position="116"/>
    </location>
</feature>
<evidence type="ECO:0000256" key="2">
    <source>
        <dbReference type="SAM" id="MobiDB-lite"/>
    </source>
</evidence>
<comment type="caution">
    <text evidence="4">The sequence shown here is derived from an EMBL/GenBank/DDBJ whole genome shotgun (WGS) entry which is preliminary data.</text>
</comment>
<evidence type="ECO:0000259" key="3">
    <source>
        <dbReference type="Pfam" id="PF03763"/>
    </source>
</evidence>
<dbReference type="Proteomes" id="UP000324897">
    <property type="component" value="Chromosome 3"/>
</dbReference>
<keyword evidence="5" id="KW-1185">Reference proteome</keyword>